<reference evidence="2 3" key="1">
    <citation type="journal article" date="2019" name="Genome Biol. Evol.">
        <title>Insights into the evolution of the New World diploid cottons (Gossypium, subgenus Houzingenia) based on genome sequencing.</title>
        <authorList>
            <person name="Grover C.E."/>
            <person name="Arick M.A. 2nd"/>
            <person name="Thrash A."/>
            <person name="Conover J.L."/>
            <person name="Sanders W.S."/>
            <person name="Peterson D.G."/>
            <person name="Frelichowski J.E."/>
            <person name="Scheffler J.A."/>
            <person name="Scheffler B.E."/>
            <person name="Wendel J.F."/>
        </authorList>
    </citation>
    <scope>NUCLEOTIDE SEQUENCE [LARGE SCALE GENOMIC DNA]</scope>
    <source>
        <strain evidence="2">6</strain>
        <tissue evidence="2">Leaf</tissue>
    </source>
</reference>
<sequence length="78" mass="8997">MKWIWYRLSRNILPFSTMNLEIGSGYIESRTSIFGDPDAMRKASGDRHFSLFAFFVYGLIVFPKALGHVSVELADFQF</sequence>
<keyword evidence="1" id="KW-0812">Transmembrane</keyword>
<keyword evidence="1" id="KW-1133">Transmembrane helix</keyword>
<feature type="transmembrane region" description="Helical" evidence="1">
    <location>
        <begin position="49"/>
        <end position="66"/>
    </location>
</feature>
<evidence type="ECO:0000313" key="2">
    <source>
        <dbReference type="EMBL" id="MBA0838174.1"/>
    </source>
</evidence>
<name>A0A7J9JVG7_9ROSI</name>
<proteinExistence type="predicted"/>
<accession>A0A7J9JVG7</accession>
<gene>
    <name evidence="2" type="ORF">Goarm_010256</name>
</gene>
<evidence type="ECO:0000256" key="1">
    <source>
        <dbReference type="SAM" id="Phobius"/>
    </source>
</evidence>
<dbReference type="Proteomes" id="UP000593575">
    <property type="component" value="Unassembled WGS sequence"/>
</dbReference>
<organism evidence="2 3">
    <name type="scientific">Gossypium armourianum</name>
    <dbReference type="NCBI Taxonomy" id="34283"/>
    <lineage>
        <taxon>Eukaryota</taxon>
        <taxon>Viridiplantae</taxon>
        <taxon>Streptophyta</taxon>
        <taxon>Embryophyta</taxon>
        <taxon>Tracheophyta</taxon>
        <taxon>Spermatophyta</taxon>
        <taxon>Magnoliopsida</taxon>
        <taxon>eudicotyledons</taxon>
        <taxon>Gunneridae</taxon>
        <taxon>Pentapetalae</taxon>
        <taxon>rosids</taxon>
        <taxon>malvids</taxon>
        <taxon>Malvales</taxon>
        <taxon>Malvaceae</taxon>
        <taxon>Malvoideae</taxon>
        <taxon>Gossypium</taxon>
    </lineage>
</organism>
<evidence type="ECO:0000313" key="3">
    <source>
        <dbReference type="Proteomes" id="UP000593575"/>
    </source>
</evidence>
<comment type="caution">
    <text evidence="2">The sequence shown here is derived from an EMBL/GenBank/DDBJ whole genome shotgun (WGS) entry which is preliminary data.</text>
</comment>
<dbReference type="EMBL" id="JABFAE010000009">
    <property type="protein sequence ID" value="MBA0838174.1"/>
    <property type="molecule type" value="Genomic_DNA"/>
</dbReference>
<dbReference type="AlphaFoldDB" id="A0A7J9JVG7"/>
<keyword evidence="1" id="KW-0472">Membrane</keyword>
<keyword evidence="3" id="KW-1185">Reference proteome</keyword>
<protein>
    <submittedName>
        <fullName evidence="2">Uncharacterized protein</fullName>
    </submittedName>
</protein>